<protein>
    <submittedName>
        <fullName evidence="1">Uncharacterized protein</fullName>
    </submittedName>
</protein>
<accession>A0A835LJC6</accession>
<keyword evidence="2" id="KW-1185">Reference proteome</keyword>
<comment type="caution">
    <text evidence="1">The sequence shown here is derived from an EMBL/GenBank/DDBJ whole genome shotgun (WGS) entry which is preliminary data.</text>
</comment>
<proteinExistence type="predicted"/>
<sequence>MCCKRFNNLSNEDTVWSTSVACHFPLEIPKQSLHQSSKKALYIWKLEMYINRKRIIKQPRVLSTEFKEIRCGMEEIRQYDSEFLDMVTERNFAFGLVTRMRSLGVWGLTSLLHLLEIKKVSLGLMDKHYFLAFKYALCDGVGEDTNVLEDDAEASSSASVKKTLKIS</sequence>
<dbReference type="AlphaFoldDB" id="A0A835LJC6"/>
<gene>
    <name evidence="1" type="ORF">IFM89_025409</name>
</gene>
<dbReference type="EMBL" id="JADFTS010000008">
    <property type="protein sequence ID" value="KAF9593784.1"/>
    <property type="molecule type" value="Genomic_DNA"/>
</dbReference>
<dbReference type="Proteomes" id="UP000631114">
    <property type="component" value="Unassembled WGS sequence"/>
</dbReference>
<organism evidence="1 2">
    <name type="scientific">Coptis chinensis</name>
    <dbReference type="NCBI Taxonomy" id="261450"/>
    <lineage>
        <taxon>Eukaryota</taxon>
        <taxon>Viridiplantae</taxon>
        <taxon>Streptophyta</taxon>
        <taxon>Embryophyta</taxon>
        <taxon>Tracheophyta</taxon>
        <taxon>Spermatophyta</taxon>
        <taxon>Magnoliopsida</taxon>
        <taxon>Ranunculales</taxon>
        <taxon>Ranunculaceae</taxon>
        <taxon>Coptidoideae</taxon>
        <taxon>Coptis</taxon>
    </lineage>
</organism>
<evidence type="ECO:0000313" key="2">
    <source>
        <dbReference type="Proteomes" id="UP000631114"/>
    </source>
</evidence>
<reference evidence="1 2" key="1">
    <citation type="submission" date="2020-10" db="EMBL/GenBank/DDBJ databases">
        <title>The Coptis chinensis genome and diversification of protoberbering-type alkaloids.</title>
        <authorList>
            <person name="Wang B."/>
            <person name="Shu S."/>
            <person name="Song C."/>
            <person name="Liu Y."/>
        </authorList>
    </citation>
    <scope>NUCLEOTIDE SEQUENCE [LARGE SCALE GENOMIC DNA]</scope>
    <source>
        <strain evidence="1">HL-2020</strain>
        <tissue evidence="1">Leaf</tissue>
    </source>
</reference>
<evidence type="ECO:0000313" key="1">
    <source>
        <dbReference type="EMBL" id="KAF9593784.1"/>
    </source>
</evidence>
<name>A0A835LJC6_9MAGN</name>